<dbReference type="AlphaFoldDB" id="A0A4Q0XCQ1"/>
<accession>A0A4Q0XCQ1</accession>
<sequence>MSTDDDNRNYDRDKELQDKDRDQKQQEYDRDIEQQKKDRSTEQIQTENPERLQDNNHRMDQRTNEVQGEVSYDQNRLQETELVKSDNESRWKDIEEDYRKRYPNITDEDVNYRLDGFDDMTGRIAKRTNRNREDVNNEIRDWHSTGDS</sequence>
<dbReference type="Proteomes" id="UP000289792">
    <property type="component" value="Unassembled WGS sequence"/>
</dbReference>
<proteinExistence type="predicted"/>
<name>A0A4Q0XCQ1_9FLAO</name>
<dbReference type="RefSeq" id="WP_129018956.1">
    <property type="nucleotide sequence ID" value="NZ_SDDZ01000019.1"/>
</dbReference>
<dbReference type="InterPro" id="IPR036629">
    <property type="entry name" value="YjbJ_sf"/>
</dbReference>
<dbReference type="OrthoDB" id="1454446at2"/>
<feature type="compositionally biased region" description="Basic and acidic residues" evidence="1">
    <location>
        <begin position="76"/>
        <end position="89"/>
    </location>
</feature>
<organism evidence="2 3">
    <name type="scientific">Gelidibacter gilvus</name>
    <dbReference type="NCBI Taxonomy" id="59602"/>
    <lineage>
        <taxon>Bacteria</taxon>
        <taxon>Pseudomonadati</taxon>
        <taxon>Bacteroidota</taxon>
        <taxon>Flavobacteriia</taxon>
        <taxon>Flavobacteriales</taxon>
        <taxon>Flavobacteriaceae</taxon>
        <taxon>Gelidibacter</taxon>
    </lineage>
</organism>
<dbReference type="EMBL" id="SDDZ01000019">
    <property type="protein sequence ID" value="RXJ44356.1"/>
    <property type="molecule type" value="Genomic_DNA"/>
</dbReference>
<reference evidence="2 3" key="1">
    <citation type="submission" date="2019-01" db="EMBL/GenBank/DDBJ databases">
        <title>Genome sequence of the Antarctic species Gelidibacter gilvus ACAM 158(T).</title>
        <authorList>
            <person name="Bowman J.P."/>
        </authorList>
    </citation>
    <scope>NUCLEOTIDE SEQUENCE [LARGE SCALE GENOMIC DNA]</scope>
    <source>
        <strain evidence="2 3">IC158</strain>
    </source>
</reference>
<feature type="compositionally biased region" description="Basic and acidic residues" evidence="1">
    <location>
        <begin position="1"/>
        <end position="41"/>
    </location>
</feature>
<gene>
    <name evidence="2" type="ORF">ESZ48_18325</name>
</gene>
<evidence type="ECO:0008006" key="4">
    <source>
        <dbReference type="Google" id="ProtNLM"/>
    </source>
</evidence>
<evidence type="ECO:0000313" key="2">
    <source>
        <dbReference type="EMBL" id="RXJ44356.1"/>
    </source>
</evidence>
<comment type="caution">
    <text evidence="2">The sequence shown here is derived from an EMBL/GenBank/DDBJ whole genome shotgun (WGS) entry which is preliminary data.</text>
</comment>
<feature type="region of interest" description="Disordered" evidence="1">
    <location>
        <begin position="1"/>
        <end position="89"/>
    </location>
</feature>
<keyword evidence="3" id="KW-1185">Reference proteome</keyword>
<evidence type="ECO:0000313" key="3">
    <source>
        <dbReference type="Proteomes" id="UP000289792"/>
    </source>
</evidence>
<feature type="compositionally biased region" description="Basic and acidic residues" evidence="1">
    <location>
        <begin position="48"/>
        <end position="63"/>
    </location>
</feature>
<dbReference type="Gene3D" id="1.10.1470.10">
    <property type="entry name" value="YjbJ"/>
    <property type="match status" value="1"/>
</dbReference>
<protein>
    <recommendedName>
        <fullName evidence="4">CsbD family protein</fullName>
    </recommendedName>
</protein>
<evidence type="ECO:0000256" key="1">
    <source>
        <dbReference type="SAM" id="MobiDB-lite"/>
    </source>
</evidence>